<accession>A0A7W6R9W7</accession>
<evidence type="ECO:0000313" key="1">
    <source>
        <dbReference type="EMBL" id="MBB4264640.1"/>
    </source>
</evidence>
<evidence type="ECO:0008006" key="3">
    <source>
        <dbReference type="Google" id="ProtNLM"/>
    </source>
</evidence>
<sequence length="200" mass="21799">MTVVHLATEDPLSEVVADRLVREAIPDVHIPPPLGRKGSGYLKANIAKFMEMARTYPVVLLTDLDTVACPPTLIGSWCKGRSVPDGLLFRVAVREVEAWLMADRAGFAAVTGIPRLKVPQDVEGLDDPKETLLGLVRRYARKDVRADLLPTDPRRTARVGPGYNARLAAFVRDANGWDPARAAENAGSLKRARTRLAALA</sequence>
<gene>
    <name evidence="1" type="ORF">GGD89_000246</name>
</gene>
<dbReference type="AlphaFoldDB" id="A0A7W6R9W7"/>
<protein>
    <recommendedName>
        <fullName evidence="3">DUF4276 family protein</fullName>
    </recommendedName>
</protein>
<dbReference type="EMBL" id="JACIGK010000001">
    <property type="protein sequence ID" value="MBB4264640.1"/>
    <property type="molecule type" value="Genomic_DNA"/>
</dbReference>
<name>A0A7W6R9W7_9PROT</name>
<organism evidence="1 2">
    <name type="scientific">Roseospira visakhapatnamensis</name>
    <dbReference type="NCBI Taxonomy" id="390880"/>
    <lineage>
        <taxon>Bacteria</taxon>
        <taxon>Pseudomonadati</taxon>
        <taxon>Pseudomonadota</taxon>
        <taxon>Alphaproteobacteria</taxon>
        <taxon>Rhodospirillales</taxon>
        <taxon>Rhodospirillaceae</taxon>
        <taxon>Roseospira</taxon>
    </lineage>
</organism>
<comment type="caution">
    <text evidence="1">The sequence shown here is derived from an EMBL/GenBank/DDBJ whole genome shotgun (WGS) entry which is preliminary data.</text>
</comment>
<evidence type="ECO:0000313" key="2">
    <source>
        <dbReference type="Proteomes" id="UP000554286"/>
    </source>
</evidence>
<reference evidence="1 2" key="1">
    <citation type="submission" date="2020-08" db="EMBL/GenBank/DDBJ databases">
        <title>Genome sequencing of Purple Non-Sulfur Bacteria from various extreme environments.</title>
        <authorList>
            <person name="Mayer M."/>
        </authorList>
    </citation>
    <scope>NUCLEOTIDE SEQUENCE [LARGE SCALE GENOMIC DNA]</scope>
    <source>
        <strain evidence="1 2">JA131</strain>
    </source>
</reference>
<proteinExistence type="predicted"/>
<keyword evidence="2" id="KW-1185">Reference proteome</keyword>
<dbReference type="RefSeq" id="WP_184042266.1">
    <property type="nucleotide sequence ID" value="NZ_JACIGK010000001.1"/>
</dbReference>
<dbReference type="Proteomes" id="UP000554286">
    <property type="component" value="Unassembled WGS sequence"/>
</dbReference>